<dbReference type="Proteomes" id="UP001408789">
    <property type="component" value="Unassembled WGS sequence"/>
</dbReference>
<evidence type="ECO:0000256" key="2">
    <source>
        <dbReference type="SAM" id="MobiDB-lite"/>
    </source>
</evidence>
<accession>A0AAP0CMG3</accession>
<feature type="region of interest" description="Disordered" evidence="2">
    <location>
        <begin position="32"/>
        <end position="127"/>
    </location>
</feature>
<gene>
    <name evidence="3" type="ORF">SSX86_023904</name>
</gene>
<keyword evidence="4" id="KW-1185">Reference proteome</keyword>
<feature type="compositionally biased region" description="Basic and acidic residues" evidence="2">
    <location>
        <begin position="102"/>
        <end position="112"/>
    </location>
</feature>
<comment type="similarity">
    <text evidence="1">Belongs to the DRM1/ARP family.</text>
</comment>
<evidence type="ECO:0000313" key="3">
    <source>
        <dbReference type="EMBL" id="KAK9056542.1"/>
    </source>
</evidence>
<dbReference type="InterPro" id="IPR008406">
    <property type="entry name" value="DRM/ARP"/>
</dbReference>
<dbReference type="Pfam" id="PF05564">
    <property type="entry name" value="Auxin_repressed"/>
    <property type="match status" value="1"/>
</dbReference>
<proteinExistence type="inferred from homology"/>
<evidence type="ECO:0000256" key="1">
    <source>
        <dbReference type="ARBA" id="ARBA00010502"/>
    </source>
</evidence>
<organism evidence="3 4">
    <name type="scientific">Deinandra increscens subsp. villosa</name>
    <dbReference type="NCBI Taxonomy" id="3103831"/>
    <lineage>
        <taxon>Eukaryota</taxon>
        <taxon>Viridiplantae</taxon>
        <taxon>Streptophyta</taxon>
        <taxon>Embryophyta</taxon>
        <taxon>Tracheophyta</taxon>
        <taxon>Spermatophyta</taxon>
        <taxon>Magnoliopsida</taxon>
        <taxon>eudicotyledons</taxon>
        <taxon>Gunneridae</taxon>
        <taxon>Pentapetalae</taxon>
        <taxon>asterids</taxon>
        <taxon>campanulids</taxon>
        <taxon>Asterales</taxon>
        <taxon>Asteraceae</taxon>
        <taxon>Asteroideae</taxon>
        <taxon>Heliantheae alliance</taxon>
        <taxon>Madieae</taxon>
        <taxon>Madiinae</taxon>
        <taxon>Deinandra</taxon>
    </lineage>
</organism>
<sequence length="127" mass="13435">MGFFRNLWDEALAGPTPDPGVGKFRRYNSLFARRSDNNPATGNHAEDTTPVSRSITILRTNSLSSSGSAPSSPTGSSAAGSPLSAATSAGGGDLKKLTRRKSTADAHRREPKSPTGYDWIVLTSLDR</sequence>
<name>A0AAP0CMG3_9ASTR</name>
<dbReference type="PANTHER" id="PTHR33565">
    <property type="entry name" value="DORMANCY-ASSOCIATED PROTEIN 1"/>
    <property type="match status" value="1"/>
</dbReference>
<feature type="compositionally biased region" description="Polar residues" evidence="2">
    <location>
        <begin position="49"/>
        <end position="61"/>
    </location>
</feature>
<feature type="compositionally biased region" description="Low complexity" evidence="2">
    <location>
        <begin position="62"/>
        <end position="88"/>
    </location>
</feature>
<protein>
    <submittedName>
        <fullName evidence="3">Uncharacterized protein</fullName>
    </submittedName>
</protein>
<reference evidence="3 4" key="1">
    <citation type="submission" date="2024-04" db="EMBL/GenBank/DDBJ databases">
        <title>The reference genome of an endangered Asteraceae, Deinandra increscens subsp. villosa, native to the Central Coast of California.</title>
        <authorList>
            <person name="Guilliams M."/>
            <person name="Hasenstab-Lehman K."/>
            <person name="Meyer R."/>
            <person name="Mcevoy S."/>
        </authorList>
    </citation>
    <scope>NUCLEOTIDE SEQUENCE [LARGE SCALE GENOMIC DNA]</scope>
    <source>
        <tissue evidence="3">Leaf</tissue>
    </source>
</reference>
<dbReference type="AlphaFoldDB" id="A0AAP0CMG3"/>
<dbReference type="EMBL" id="JBCNJP010000024">
    <property type="protein sequence ID" value="KAK9056542.1"/>
    <property type="molecule type" value="Genomic_DNA"/>
</dbReference>
<evidence type="ECO:0000313" key="4">
    <source>
        <dbReference type="Proteomes" id="UP001408789"/>
    </source>
</evidence>
<comment type="caution">
    <text evidence="3">The sequence shown here is derived from an EMBL/GenBank/DDBJ whole genome shotgun (WGS) entry which is preliminary data.</text>
</comment>
<dbReference type="PANTHER" id="PTHR33565:SF20">
    <property type="entry name" value="DORMANCY-ASSOCIATED PROTEIN HOMOLOG 4"/>
    <property type="match status" value="1"/>
</dbReference>